<protein>
    <submittedName>
        <fullName evidence="1">Uncharacterized protein</fullName>
    </submittedName>
</protein>
<organism evidence="1 2">
    <name type="scientific">Flavobacterium circumlabens</name>
    <dbReference type="NCBI Taxonomy" id="2133765"/>
    <lineage>
        <taxon>Bacteria</taxon>
        <taxon>Pseudomonadati</taxon>
        <taxon>Bacteroidota</taxon>
        <taxon>Flavobacteriia</taxon>
        <taxon>Flavobacteriales</taxon>
        <taxon>Flavobacteriaceae</taxon>
        <taxon>Flavobacterium</taxon>
    </lineage>
</organism>
<reference evidence="1 2" key="1">
    <citation type="journal article" date="2018" name="Syst. Appl. Microbiol.">
        <title>Flavobacterium circumlabens sp. nov. and Flavobacterium cupreum sp. nov., two psychrotrophic species isolated from Antarctic environmental samples.</title>
        <authorList>
            <person name="Kralova S."/>
            <person name="Busse H.J."/>
            <person name="Svec P."/>
            <person name="Maslanova I."/>
            <person name="Stankova E."/>
            <person name="Bartak M."/>
            <person name="Sedlacek I."/>
        </authorList>
    </citation>
    <scope>NUCLEOTIDE SEQUENCE [LARGE SCALE GENOMIC DNA]</scope>
    <source>
        <strain evidence="1 2">CCM 8828</strain>
    </source>
</reference>
<feature type="non-terminal residue" evidence="1">
    <location>
        <position position="1"/>
    </location>
</feature>
<gene>
    <name evidence="1" type="ORF">D0809_27165</name>
</gene>
<dbReference type="RefSeq" id="WP_170208136.1">
    <property type="nucleotide sequence ID" value="NZ_QWDN01000551.1"/>
</dbReference>
<proteinExistence type="predicted"/>
<dbReference type="Proteomes" id="UP000298340">
    <property type="component" value="Unassembled WGS sequence"/>
</dbReference>
<evidence type="ECO:0000313" key="1">
    <source>
        <dbReference type="EMBL" id="TEB41115.1"/>
    </source>
</evidence>
<dbReference type="AlphaFoldDB" id="A0A4Y7U3W9"/>
<feature type="non-terminal residue" evidence="1">
    <location>
        <position position="130"/>
    </location>
</feature>
<dbReference type="EMBL" id="QWDN01000551">
    <property type="protein sequence ID" value="TEB41115.1"/>
    <property type="molecule type" value="Genomic_DNA"/>
</dbReference>
<name>A0A4Y7U3W9_9FLAO</name>
<sequence>SKTTYQHSIPSRLIDQNIHQLETKKDFEHFSKNYIEEQDVYLSEEEIHSTYSHSVSLFEKESDLLDTAIQEKLLKYIKFNVAYNSNHTPITNSILEFGNKFYHSFSDGFIPLSQVFNPYSGLKYSSIQLK</sequence>
<evidence type="ECO:0000313" key="2">
    <source>
        <dbReference type="Proteomes" id="UP000298340"/>
    </source>
</evidence>
<comment type="caution">
    <text evidence="1">The sequence shown here is derived from an EMBL/GenBank/DDBJ whole genome shotgun (WGS) entry which is preliminary data.</text>
</comment>
<accession>A0A4Y7U3W9</accession>